<evidence type="ECO:0008006" key="7">
    <source>
        <dbReference type="Google" id="ProtNLM"/>
    </source>
</evidence>
<keyword evidence="2" id="KW-0378">Hydrolase</keyword>
<dbReference type="GO" id="GO:0006629">
    <property type="term" value="P:lipid metabolic process"/>
    <property type="evidence" value="ECO:0007669"/>
    <property type="project" value="UniProtKB-KW"/>
</dbReference>
<dbReference type="EMBL" id="KD202365">
    <property type="protein sequence ID" value="EMS52777.1"/>
    <property type="molecule type" value="Genomic_DNA"/>
</dbReference>
<dbReference type="InterPro" id="IPR001087">
    <property type="entry name" value="GDSL"/>
</dbReference>
<feature type="signal peptide" evidence="5">
    <location>
        <begin position="1"/>
        <end position="24"/>
    </location>
</feature>
<dbReference type="AlphaFoldDB" id="M7YYN3"/>
<feature type="region of interest" description="Disordered" evidence="4">
    <location>
        <begin position="291"/>
        <end position="352"/>
    </location>
</feature>
<evidence type="ECO:0000256" key="3">
    <source>
        <dbReference type="ARBA" id="ARBA00023098"/>
    </source>
</evidence>
<feature type="chain" id="PRO_5009705280" description="GDSL esterase/lipase" evidence="5">
    <location>
        <begin position="25"/>
        <end position="352"/>
    </location>
</feature>
<dbReference type="STRING" id="4572.M7YYN3"/>
<proteinExistence type="inferred from homology"/>
<dbReference type="PANTHER" id="PTHR46020">
    <property type="entry name" value="OSJNBB0059K02.9 PROTEIN"/>
    <property type="match status" value="1"/>
</dbReference>
<dbReference type="eggNOG" id="ENOG502QU3Y">
    <property type="taxonomic scope" value="Eukaryota"/>
</dbReference>
<accession>M7YYN3</accession>
<dbReference type="GO" id="GO:0016788">
    <property type="term" value="F:hydrolase activity, acting on ester bonds"/>
    <property type="evidence" value="ECO:0007669"/>
    <property type="project" value="InterPro"/>
</dbReference>
<dbReference type="Pfam" id="PF00657">
    <property type="entry name" value="Lipase_GDSL"/>
    <property type="match status" value="1"/>
</dbReference>
<protein>
    <recommendedName>
        <fullName evidence="7">GDSL esterase/lipase</fullName>
    </recommendedName>
</protein>
<sequence>MKLRPAVVCLLLVVLLFDAARVEARGTPPAKESSKNQWTSMFVFGDDFADNGNLPKLPGAPPAYMHTLDQSVDPTGMTFATGGAGVFSKKVPTLAAQVKSFTRLINSGIISKEQLRHSVALVAISGNDYMSGADIKNSFLSSFEDIDTYIGNVTTEIVKNVVQIQKLGVKKVLVNNMHPIGCTPLRTSTNNYTTCDLLANYAASVHNKNLKQLMGKKNNAYMLDLYTAFTNIINHAPGQRATAAGCADDAGLDTDDNINRGEVEAPCELAPESPSNEEAGGIKLCAAGPSRAGEAGGDGPCEASPPRAGVRSASAGETAAGPDEVAAVLGEATTETSEVGARGATAGAASTG</sequence>
<keyword evidence="3" id="KW-0443">Lipid metabolism</keyword>
<dbReference type="PANTHER" id="PTHR46020:SF33">
    <property type="entry name" value="SGNH HYDROLASE-TYPE ESTERASE DOMAIN-CONTAINING PROTEIN"/>
    <property type="match status" value="1"/>
</dbReference>
<name>M7YYN3_TRIUA</name>
<dbReference type="InterPro" id="IPR036514">
    <property type="entry name" value="SGNH_hydro_sf"/>
</dbReference>
<feature type="compositionally biased region" description="Low complexity" evidence="4">
    <location>
        <begin position="340"/>
        <end position="352"/>
    </location>
</feature>
<evidence type="ECO:0000256" key="1">
    <source>
        <dbReference type="ARBA" id="ARBA00008668"/>
    </source>
</evidence>
<keyword evidence="5" id="KW-0732">Signal</keyword>
<comment type="similarity">
    <text evidence="1">Belongs to the 'GDSL' lipolytic enzyme family.</text>
</comment>
<evidence type="ECO:0000256" key="5">
    <source>
        <dbReference type="SAM" id="SignalP"/>
    </source>
</evidence>
<evidence type="ECO:0000256" key="4">
    <source>
        <dbReference type="SAM" id="MobiDB-lite"/>
    </source>
</evidence>
<organism evidence="6">
    <name type="scientific">Triticum urartu</name>
    <name type="common">Red wild einkorn</name>
    <name type="synonym">Crithodium urartu</name>
    <dbReference type="NCBI Taxonomy" id="4572"/>
    <lineage>
        <taxon>Eukaryota</taxon>
        <taxon>Viridiplantae</taxon>
        <taxon>Streptophyta</taxon>
        <taxon>Embryophyta</taxon>
        <taxon>Tracheophyta</taxon>
        <taxon>Spermatophyta</taxon>
        <taxon>Magnoliopsida</taxon>
        <taxon>Liliopsida</taxon>
        <taxon>Poales</taxon>
        <taxon>Poaceae</taxon>
        <taxon>BOP clade</taxon>
        <taxon>Pooideae</taxon>
        <taxon>Triticodae</taxon>
        <taxon>Triticeae</taxon>
        <taxon>Triticinae</taxon>
        <taxon>Triticum</taxon>
    </lineage>
</organism>
<dbReference type="Gene3D" id="3.40.50.1110">
    <property type="entry name" value="SGNH hydrolase"/>
    <property type="match status" value="1"/>
</dbReference>
<reference evidence="6" key="1">
    <citation type="journal article" date="2013" name="Nature">
        <title>Draft genome of the wheat A-genome progenitor Triticum urartu.</title>
        <authorList>
            <person name="Ling H.Q."/>
            <person name="Zhao S."/>
            <person name="Liu D."/>
            <person name="Wang J."/>
            <person name="Sun H."/>
            <person name="Zhang C."/>
            <person name="Fan H."/>
            <person name="Li D."/>
            <person name="Dong L."/>
            <person name="Tao Y."/>
            <person name="Gao C."/>
            <person name="Wu H."/>
            <person name="Li Y."/>
            <person name="Cui Y."/>
            <person name="Guo X."/>
            <person name="Zheng S."/>
            <person name="Wang B."/>
            <person name="Yu K."/>
            <person name="Liang Q."/>
            <person name="Yang W."/>
            <person name="Lou X."/>
            <person name="Chen J."/>
            <person name="Feng M."/>
            <person name="Jian J."/>
            <person name="Zhang X."/>
            <person name="Luo G."/>
            <person name="Jiang Y."/>
            <person name="Liu J."/>
            <person name="Wang Z."/>
            <person name="Sha Y."/>
            <person name="Zhang B."/>
            <person name="Wu H."/>
            <person name="Tang D."/>
            <person name="Shen Q."/>
            <person name="Xue P."/>
            <person name="Zou S."/>
            <person name="Wang X."/>
            <person name="Liu X."/>
            <person name="Wang F."/>
            <person name="Yang Y."/>
            <person name="An X."/>
            <person name="Dong Z."/>
            <person name="Zhang K."/>
            <person name="Zhang X."/>
            <person name="Luo M.C."/>
            <person name="Dvorak J."/>
            <person name="Tong Y."/>
            <person name="Wang J."/>
            <person name="Yang H."/>
            <person name="Li Z."/>
            <person name="Wang D."/>
            <person name="Zhang A."/>
            <person name="Wang J."/>
        </authorList>
    </citation>
    <scope>NUCLEOTIDE SEQUENCE</scope>
</reference>
<evidence type="ECO:0000256" key="2">
    <source>
        <dbReference type="ARBA" id="ARBA00022801"/>
    </source>
</evidence>
<gene>
    <name evidence="6" type="ORF">TRIUR3_03355</name>
</gene>
<evidence type="ECO:0000313" key="6">
    <source>
        <dbReference type="EMBL" id="EMS52777.1"/>
    </source>
</evidence>